<accession>A0A6A7ZIH8</accession>
<dbReference type="InterPro" id="IPR050515">
    <property type="entry name" value="Beta-lactam/transpept"/>
</dbReference>
<dbReference type="InterPro" id="IPR036138">
    <property type="entry name" value="PBP_dimer_sf"/>
</dbReference>
<evidence type="ECO:0000256" key="2">
    <source>
        <dbReference type="ARBA" id="ARBA00022645"/>
    </source>
</evidence>
<evidence type="ECO:0000256" key="4">
    <source>
        <dbReference type="SAM" id="MobiDB-lite"/>
    </source>
</evidence>
<dbReference type="Gene3D" id="3.30.450.330">
    <property type="match status" value="1"/>
</dbReference>
<dbReference type="EMBL" id="WISP01000027">
    <property type="protein sequence ID" value="MQW02773.1"/>
    <property type="molecule type" value="Genomic_DNA"/>
</dbReference>
<reference evidence="7" key="1">
    <citation type="journal article" date="2013" name="Genome Biol.">
        <title>Comparative genomics of the core and accessory genomes of 48 Sinorhizobium strains comprising five genospecies.</title>
        <authorList>
            <person name="Sugawara M."/>
            <person name="Epstein B."/>
            <person name="Badgley B.D."/>
            <person name="Unno T."/>
            <person name="Xu L."/>
            <person name="Reese J."/>
            <person name="Gyaneshwar P."/>
            <person name="Denny R."/>
            <person name="Mudge J."/>
            <person name="Bharti A.K."/>
            <person name="Farmer A.D."/>
            <person name="May G.D."/>
            <person name="Woodward J.E."/>
            <person name="Medigue C."/>
            <person name="Vallenet D."/>
            <person name="Lajus A."/>
            <person name="Rouy Z."/>
            <person name="Martinez-Vaz B."/>
            <person name="Tiffin P."/>
            <person name="Young N.D."/>
            <person name="Sadowsky M.J."/>
        </authorList>
    </citation>
    <scope>NUCLEOTIDE SEQUENCE</scope>
    <source>
        <strain evidence="7">M30</strain>
    </source>
</reference>
<dbReference type="GO" id="GO:0004180">
    <property type="term" value="F:carboxypeptidase activity"/>
    <property type="evidence" value="ECO:0007669"/>
    <property type="project" value="UniProtKB-KW"/>
</dbReference>
<evidence type="ECO:0000256" key="1">
    <source>
        <dbReference type="ARBA" id="ARBA00004370"/>
    </source>
</evidence>
<feature type="domain" description="Penicillin-binding protein dimerisation" evidence="6">
    <location>
        <begin position="58"/>
        <end position="166"/>
    </location>
</feature>
<dbReference type="RefSeq" id="WP_127626447.1">
    <property type="nucleotide sequence ID" value="NZ_JAMXLW010000061.1"/>
</dbReference>
<name>A0A6A7ZIH8_RHIML</name>
<comment type="subcellular location">
    <subcellularLocation>
        <location evidence="1">Membrane</location>
    </subcellularLocation>
</comment>
<evidence type="ECO:0000256" key="3">
    <source>
        <dbReference type="ARBA" id="ARBA00023136"/>
    </source>
</evidence>
<gene>
    <name evidence="7" type="ORF">GHK45_02670</name>
</gene>
<dbReference type="InterPro" id="IPR012338">
    <property type="entry name" value="Beta-lactam/transpept-like"/>
</dbReference>
<dbReference type="InterPro" id="IPR001460">
    <property type="entry name" value="PCN-bd_Tpept"/>
</dbReference>
<dbReference type="PANTHER" id="PTHR30627:SF1">
    <property type="entry name" value="PEPTIDOGLYCAN D,D-TRANSPEPTIDASE FTSI"/>
    <property type="match status" value="1"/>
</dbReference>
<keyword evidence="2" id="KW-0121">Carboxypeptidase</keyword>
<keyword evidence="2" id="KW-0378">Hydrolase</keyword>
<dbReference type="InterPro" id="IPR005311">
    <property type="entry name" value="PBP_dimer"/>
</dbReference>
<keyword evidence="3" id="KW-0472">Membrane</keyword>
<sequence>MRKHAFALRSRARSRRLRIVCIMAAFAAIFAGAFIRLAQLGMKEEAGRETRLPYDRAPGGRPAIVDRNGQLLATDIPIASLYIEPRSIPDLDEAVEKLTAIFPELNAGELHSRLRSRDAFTWIKRQIPPDKQQAVIDSGLAAVGFRPENQRLYPNGSLAAHILGAVDIDNFGIAGIEKWIDANWLADLRGAGLALKGRDLQPVELSIDLRVQYAMEQELGKAVTKFGAAAGAGLLLDVTNGEILALASYPAFDPNNPVDAFKPDRINRVTAGVFEMGSTFKALTTAMALESGRFDLESVVDASRPLSFGRQRIHDYRGKYRPLTVPEAFIHSSNIVMAKMAMTLGPEALRTFLGRFGVLSQLATELPESAAPLRPSSWSEVTTATVSFGHGIAVTPLQASMAVAALANGGRLIRPTFIKDSPVSERTIAESLLSANTSEAIRHLLRLNAAVGSATKADVPGYVIGGKTGTAEKVIQGRYSKVLNVTSFMGIVPADNPRYLLLTLLDEPRGLAETYGNRTSGWNAVPLGGALLHRILPMLLKPVFPSPSGAEAVPVATGEPSVDDSSSD</sequence>
<dbReference type="SUPFAM" id="SSF56601">
    <property type="entry name" value="beta-lactamase/transpeptidase-like"/>
    <property type="match status" value="1"/>
</dbReference>
<dbReference type="Gene3D" id="3.40.710.10">
    <property type="entry name" value="DD-peptidase/beta-lactamase superfamily"/>
    <property type="match status" value="1"/>
</dbReference>
<feature type="region of interest" description="Disordered" evidence="4">
    <location>
        <begin position="548"/>
        <end position="568"/>
    </location>
</feature>
<keyword evidence="2" id="KW-0645">Protease</keyword>
<organism evidence="7">
    <name type="scientific">Rhizobium meliloti</name>
    <name type="common">Ensifer meliloti</name>
    <name type="synonym">Sinorhizobium meliloti</name>
    <dbReference type="NCBI Taxonomy" id="382"/>
    <lineage>
        <taxon>Bacteria</taxon>
        <taxon>Pseudomonadati</taxon>
        <taxon>Pseudomonadota</taxon>
        <taxon>Alphaproteobacteria</taxon>
        <taxon>Hyphomicrobiales</taxon>
        <taxon>Rhizobiaceae</taxon>
        <taxon>Sinorhizobium/Ensifer group</taxon>
        <taxon>Sinorhizobium</taxon>
    </lineage>
</organism>
<dbReference type="PANTHER" id="PTHR30627">
    <property type="entry name" value="PEPTIDOGLYCAN D,D-TRANSPEPTIDASE"/>
    <property type="match status" value="1"/>
</dbReference>
<dbReference type="Pfam" id="PF00905">
    <property type="entry name" value="Transpeptidase"/>
    <property type="match status" value="1"/>
</dbReference>
<evidence type="ECO:0000313" key="7">
    <source>
        <dbReference type="EMBL" id="MQW02773.1"/>
    </source>
</evidence>
<comment type="caution">
    <text evidence="7">The sequence shown here is derived from an EMBL/GenBank/DDBJ whole genome shotgun (WGS) entry which is preliminary data.</text>
</comment>
<proteinExistence type="predicted"/>
<protein>
    <submittedName>
        <fullName evidence="7">Penicillin-binding protein 2</fullName>
    </submittedName>
</protein>
<dbReference type="GO" id="GO:0005886">
    <property type="term" value="C:plasma membrane"/>
    <property type="evidence" value="ECO:0007669"/>
    <property type="project" value="TreeGrafter"/>
</dbReference>
<evidence type="ECO:0000259" key="5">
    <source>
        <dbReference type="Pfam" id="PF00905"/>
    </source>
</evidence>
<dbReference type="GO" id="GO:0008658">
    <property type="term" value="F:penicillin binding"/>
    <property type="evidence" value="ECO:0007669"/>
    <property type="project" value="InterPro"/>
</dbReference>
<dbReference type="Gene3D" id="3.90.1310.10">
    <property type="entry name" value="Penicillin-binding protein 2a (Domain 2)"/>
    <property type="match status" value="1"/>
</dbReference>
<dbReference type="AlphaFoldDB" id="A0A6A7ZIH8"/>
<feature type="domain" description="Penicillin-binding protein transpeptidase" evidence="5">
    <location>
        <begin position="232"/>
        <end position="516"/>
    </location>
</feature>
<dbReference type="GO" id="GO:0071555">
    <property type="term" value="P:cell wall organization"/>
    <property type="evidence" value="ECO:0007669"/>
    <property type="project" value="TreeGrafter"/>
</dbReference>
<evidence type="ECO:0000259" key="6">
    <source>
        <dbReference type="Pfam" id="PF03717"/>
    </source>
</evidence>
<dbReference type="Pfam" id="PF03717">
    <property type="entry name" value="PBP_dimer"/>
    <property type="match status" value="1"/>
</dbReference>
<dbReference type="SUPFAM" id="SSF56519">
    <property type="entry name" value="Penicillin binding protein dimerisation domain"/>
    <property type="match status" value="1"/>
</dbReference>